<dbReference type="Proteomes" id="UP000017981">
    <property type="component" value="Unassembled WGS sequence"/>
</dbReference>
<dbReference type="EMBL" id="CAQL01000876">
    <property type="protein sequence ID" value="CCQ57708.1"/>
    <property type="molecule type" value="Genomic_DNA"/>
</dbReference>
<gene>
    <name evidence="1" type="ORF">CWATWH0005_2001</name>
</gene>
<evidence type="ECO:0000313" key="1">
    <source>
        <dbReference type="EMBL" id="CCQ57708.1"/>
    </source>
</evidence>
<reference evidence="1 2" key="1">
    <citation type="submission" date="2013-01" db="EMBL/GenBank/DDBJ databases">
        <authorList>
            <person name="Bench S."/>
        </authorList>
    </citation>
    <scope>NUCLEOTIDE SEQUENCE [LARGE SCALE GENOMIC DNA]</scope>
    <source>
        <strain evidence="1 2">WH 0005</strain>
    </source>
</reference>
<evidence type="ECO:0000313" key="2">
    <source>
        <dbReference type="Proteomes" id="UP000017981"/>
    </source>
</evidence>
<name>T2IXH6_CROWT</name>
<comment type="caution">
    <text evidence="1">The sequence shown here is derived from an EMBL/GenBank/DDBJ whole genome shotgun (WGS) entry which is preliminary data.</text>
</comment>
<dbReference type="AlphaFoldDB" id="T2IXH6"/>
<sequence length="39" mass="4290">MFGEETAIASQSFSILLSFLSYLNKKESLTLSDPCSAFI</sequence>
<accession>T2IXH6</accession>
<reference evidence="1 2" key="2">
    <citation type="submission" date="2013-09" db="EMBL/GenBank/DDBJ databases">
        <title>Whole genome comparison of six Crocosphaera watsonii strains with differing phenotypes.</title>
        <authorList>
            <person name="Bench S.R."/>
            <person name="Heller P."/>
            <person name="Frank I."/>
            <person name="Arciniega M."/>
            <person name="Shilova I.N."/>
            <person name="Zehr J.P."/>
        </authorList>
    </citation>
    <scope>NUCLEOTIDE SEQUENCE [LARGE SCALE GENOMIC DNA]</scope>
    <source>
        <strain evidence="1 2">WH 0005</strain>
    </source>
</reference>
<protein>
    <submittedName>
        <fullName evidence="1">Uncharacterized protein</fullName>
    </submittedName>
</protein>
<proteinExistence type="predicted"/>
<organism evidence="1 2">
    <name type="scientific">Crocosphaera watsonii WH 0005</name>
    <dbReference type="NCBI Taxonomy" id="423472"/>
    <lineage>
        <taxon>Bacteria</taxon>
        <taxon>Bacillati</taxon>
        <taxon>Cyanobacteriota</taxon>
        <taxon>Cyanophyceae</taxon>
        <taxon>Oscillatoriophycideae</taxon>
        <taxon>Chroococcales</taxon>
        <taxon>Aphanothecaceae</taxon>
        <taxon>Crocosphaera</taxon>
    </lineage>
</organism>